<sequence>MARWIKITLGILATLLGLLIIIWIGGSLYISRNKKEVLDKVLLTLNNNLNGKAEIGSMEPSLLKAFPGISVSLKNVSLKDSLYHQHKHDLLKANDIDVALNVFSLLFGNTRINKITVNDASLYLYTDSTGYSNTSIFKTKKPKPTTESEPAEAPEIKRINMNNVQLIVDNQQRFKRFDFQIKDLQGKIDYPIGGWEGEIKINTLIKSFAFNTRKGSFLKDKSLKGTIKFNYNNNTKIVSISQEKLNIGGDIYAIGAEINTGVKPASFSIDIDVNNVQFSHVAQILSPNISSKLLKFQIAAPVNIKGKIVDDGKGGAHSDPFIQVAMTVRNNTVTIPSGQLTNCNFDGSFTNKDTVTRPIGDENSIIKFKNLKANYYNAPIVCDSFMVTNLSRPIAAGLVTSVFPLTNLNSSIGGETFNFKSGNANLKLYCKADIDNLKFTKPRLSGNIKITNADITYVPRRIHLENSALDLNFNDKDLKITRGHFQLGKSSLDMDLYVKNFLNFYYTDPEMMNAKLELYSPYLHLGELLPLLSERKQIKRQRKAAGNSVKEISEQLETVIDAARVQMLLKVDKAIYNKFQARNLMANVSLEKDGIHFQKISVNHAGGSLNISGLLKQTSKYNNFNIHGLVNNASVKDFFYAFDNFGQNTITSKNLNGFLSANTDITGTLTENGKLLPRSMKGKVNFSLKAASLKNFKPMEAVQKYAFANRNLSNIQLGNLNGTLIVKGDKVDILPLKVNSSAINFDVQGTYGMTSGTDISMDIPLRNPEKDKGKSASEKSTNRMKGIVLHLRAVDDGNGGVKIRWNKDHGIF</sequence>
<keyword evidence="5" id="KW-1185">Reference proteome</keyword>
<feature type="transmembrane region" description="Helical" evidence="2">
    <location>
        <begin position="7"/>
        <end position="30"/>
    </location>
</feature>
<dbReference type="AlphaFoldDB" id="A0A1H9QD49"/>
<evidence type="ECO:0000259" key="3">
    <source>
        <dbReference type="Pfam" id="PF05170"/>
    </source>
</evidence>
<dbReference type="Pfam" id="PF05170">
    <property type="entry name" value="AsmA"/>
    <property type="match status" value="1"/>
</dbReference>
<evidence type="ECO:0000256" key="1">
    <source>
        <dbReference type="SAM" id="MobiDB-lite"/>
    </source>
</evidence>
<feature type="region of interest" description="Disordered" evidence="1">
    <location>
        <begin position="759"/>
        <end position="781"/>
    </location>
</feature>
<evidence type="ECO:0000313" key="5">
    <source>
        <dbReference type="Proteomes" id="UP000199572"/>
    </source>
</evidence>
<dbReference type="GO" id="GO:0090313">
    <property type="term" value="P:regulation of protein targeting to membrane"/>
    <property type="evidence" value="ECO:0007669"/>
    <property type="project" value="TreeGrafter"/>
</dbReference>
<dbReference type="Proteomes" id="UP000199572">
    <property type="component" value="Unassembled WGS sequence"/>
</dbReference>
<dbReference type="InterPro" id="IPR007844">
    <property type="entry name" value="AsmA"/>
</dbReference>
<dbReference type="PANTHER" id="PTHR30441">
    <property type="entry name" value="DUF748 DOMAIN-CONTAINING PROTEIN"/>
    <property type="match status" value="1"/>
</dbReference>
<dbReference type="PANTHER" id="PTHR30441:SF8">
    <property type="entry name" value="DUF748 DOMAIN-CONTAINING PROTEIN"/>
    <property type="match status" value="1"/>
</dbReference>
<protein>
    <submittedName>
        <fullName evidence="4">AsmA-like C-terminal region</fullName>
    </submittedName>
</protein>
<keyword evidence="2" id="KW-0812">Transmembrane</keyword>
<feature type="domain" description="AsmA" evidence="3">
    <location>
        <begin position="1"/>
        <end position="240"/>
    </location>
</feature>
<accession>A0A1H9QD49</accession>
<gene>
    <name evidence="4" type="ORF">SAMN04488023_111137</name>
</gene>
<dbReference type="RefSeq" id="WP_090884226.1">
    <property type="nucleotide sequence ID" value="NZ_FOGG01000011.1"/>
</dbReference>
<keyword evidence="2" id="KW-1133">Transmembrane helix</keyword>
<dbReference type="STRING" id="390241.SAMN04488023_111137"/>
<dbReference type="OrthoDB" id="1489065at2"/>
<dbReference type="EMBL" id="FOGG01000011">
    <property type="protein sequence ID" value="SER58095.1"/>
    <property type="molecule type" value="Genomic_DNA"/>
</dbReference>
<evidence type="ECO:0000313" key="4">
    <source>
        <dbReference type="EMBL" id="SER58095.1"/>
    </source>
</evidence>
<organism evidence="4 5">
    <name type="scientific">Pedobacter rhizosphaerae</name>
    <dbReference type="NCBI Taxonomy" id="390241"/>
    <lineage>
        <taxon>Bacteria</taxon>
        <taxon>Pseudomonadati</taxon>
        <taxon>Bacteroidota</taxon>
        <taxon>Sphingobacteriia</taxon>
        <taxon>Sphingobacteriales</taxon>
        <taxon>Sphingobacteriaceae</taxon>
        <taxon>Pedobacter</taxon>
    </lineage>
</organism>
<evidence type="ECO:0000256" key="2">
    <source>
        <dbReference type="SAM" id="Phobius"/>
    </source>
</evidence>
<name>A0A1H9QD49_9SPHI</name>
<feature type="compositionally biased region" description="Basic and acidic residues" evidence="1">
    <location>
        <begin position="767"/>
        <end position="781"/>
    </location>
</feature>
<proteinExistence type="predicted"/>
<dbReference type="GO" id="GO:0005886">
    <property type="term" value="C:plasma membrane"/>
    <property type="evidence" value="ECO:0007669"/>
    <property type="project" value="TreeGrafter"/>
</dbReference>
<dbReference type="InterPro" id="IPR052894">
    <property type="entry name" value="AsmA-related"/>
</dbReference>
<keyword evidence="2" id="KW-0472">Membrane</keyword>
<reference evidence="5" key="1">
    <citation type="submission" date="2016-10" db="EMBL/GenBank/DDBJ databases">
        <authorList>
            <person name="Varghese N."/>
            <person name="Submissions S."/>
        </authorList>
    </citation>
    <scope>NUCLEOTIDE SEQUENCE [LARGE SCALE GENOMIC DNA]</scope>
    <source>
        <strain evidence="5">DSM 18610</strain>
    </source>
</reference>